<accession>A0AA36CXJ6</accession>
<name>A0AA36CXJ6_9BILA</name>
<keyword evidence="1" id="KW-1133">Transmembrane helix</keyword>
<evidence type="ECO:0000256" key="1">
    <source>
        <dbReference type="SAM" id="Phobius"/>
    </source>
</evidence>
<dbReference type="EMBL" id="CATQJA010002647">
    <property type="protein sequence ID" value="CAJ0576919.1"/>
    <property type="molecule type" value="Genomic_DNA"/>
</dbReference>
<feature type="transmembrane region" description="Helical" evidence="1">
    <location>
        <begin position="14"/>
        <end position="34"/>
    </location>
</feature>
<evidence type="ECO:0000313" key="2">
    <source>
        <dbReference type="EMBL" id="CAJ0576919.1"/>
    </source>
</evidence>
<dbReference type="AlphaFoldDB" id="A0AA36CXJ6"/>
<keyword evidence="3" id="KW-1185">Reference proteome</keyword>
<protein>
    <submittedName>
        <fullName evidence="2">Uncharacterized protein</fullName>
    </submittedName>
</protein>
<evidence type="ECO:0000313" key="3">
    <source>
        <dbReference type="Proteomes" id="UP001177023"/>
    </source>
</evidence>
<comment type="caution">
    <text evidence="2">The sequence shown here is derived from an EMBL/GenBank/DDBJ whole genome shotgun (WGS) entry which is preliminary data.</text>
</comment>
<keyword evidence="1" id="KW-0472">Membrane</keyword>
<gene>
    <name evidence="2" type="ORF">MSPICULIGERA_LOCUS15200</name>
</gene>
<proteinExistence type="predicted"/>
<organism evidence="2 3">
    <name type="scientific">Mesorhabditis spiculigera</name>
    <dbReference type="NCBI Taxonomy" id="96644"/>
    <lineage>
        <taxon>Eukaryota</taxon>
        <taxon>Metazoa</taxon>
        <taxon>Ecdysozoa</taxon>
        <taxon>Nematoda</taxon>
        <taxon>Chromadorea</taxon>
        <taxon>Rhabditida</taxon>
        <taxon>Rhabditina</taxon>
        <taxon>Rhabditomorpha</taxon>
        <taxon>Rhabditoidea</taxon>
        <taxon>Rhabditidae</taxon>
        <taxon>Mesorhabditinae</taxon>
        <taxon>Mesorhabditis</taxon>
    </lineage>
</organism>
<feature type="non-terminal residue" evidence="2">
    <location>
        <position position="76"/>
    </location>
</feature>
<reference evidence="2" key="1">
    <citation type="submission" date="2023-06" db="EMBL/GenBank/DDBJ databases">
        <authorList>
            <person name="Delattre M."/>
        </authorList>
    </citation>
    <scope>NUCLEOTIDE SEQUENCE</scope>
    <source>
        <strain evidence="2">AF72</strain>
    </source>
</reference>
<keyword evidence="1" id="KW-0812">Transmembrane</keyword>
<sequence>MDESIINIVGDRLIVMYTLILLPFVSLWILYYRLKSSTSSKLFSTQPGLMEVPNSNGTRKLRPYNLDLSRIGNRLQ</sequence>
<dbReference type="Proteomes" id="UP001177023">
    <property type="component" value="Unassembled WGS sequence"/>
</dbReference>